<dbReference type="Proteomes" id="UP000006352">
    <property type="component" value="Unassembled WGS sequence"/>
</dbReference>
<evidence type="ECO:0000313" key="4">
    <source>
        <dbReference type="Proteomes" id="UP000006352"/>
    </source>
</evidence>
<keyword evidence="2" id="KW-1133">Transmembrane helix</keyword>
<accession>J4H480</accession>
<dbReference type="RefSeq" id="XP_012183812.1">
    <property type="nucleotide sequence ID" value="XM_012328422.1"/>
</dbReference>
<sequence>MPIEHVHLIWFMLSMSPRLCHLFWRLVQSMLQLQLRSPGPYEWTMPIHMRSGPVLRLYIFYLSILRFKLLQLFRVRSHSVVPGLGICLSDLVQTTTSGSAAIPTITGINSPATSTTSSSHLAWWEIMLMALGCAFIFLVIVVTWRNRMRRKRAQATAAFATAKRLNPSRSWRWRIARFGERLFGRAPRQRWTPPEDMEEVKLDKLRAAEEARHDRALEKRDEYEYGSRHEPSPLPSLYDYYTDSHGQAKQHGDRHSAVSLSQGSLYTPITGVPRRAPEPRQPTRNPRDLLPSRFSDTTLGSHDARERERASARTPAQEYAWSVTQAQDMPRGSYWLKPTSTGSTNPFRR</sequence>
<dbReference type="InParanoid" id="J4H480"/>
<feature type="compositionally biased region" description="Polar residues" evidence="1">
    <location>
        <begin position="258"/>
        <end position="267"/>
    </location>
</feature>
<dbReference type="OrthoDB" id="18487at2759"/>
<keyword evidence="2" id="KW-0472">Membrane</keyword>
<feature type="transmembrane region" description="Helical" evidence="2">
    <location>
        <begin position="121"/>
        <end position="144"/>
    </location>
</feature>
<feature type="compositionally biased region" description="Basic and acidic residues" evidence="1">
    <location>
        <begin position="210"/>
        <end position="231"/>
    </location>
</feature>
<proteinExistence type="predicted"/>
<feature type="compositionally biased region" description="Basic and acidic residues" evidence="1">
    <location>
        <begin position="302"/>
        <end position="311"/>
    </location>
</feature>
<keyword evidence="2" id="KW-0812">Transmembrane</keyword>
<dbReference type="EMBL" id="HE797160">
    <property type="protein sequence ID" value="CCM04529.1"/>
    <property type="molecule type" value="Genomic_DNA"/>
</dbReference>
<evidence type="ECO:0000256" key="2">
    <source>
        <dbReference type="SAM" id="Phobius"/>
    </source>
</evidence>
<feature type="region of interest" description="Disordered" evidence="1">
    <location>
        <begin position="210"/>
        <end position="325"/>
    </location>
</feature>
<organism evidence="3 4">
    <name type="scientific">Fibroporia radiculosa</name>
    <dbReference type="NCBI Taxonomy" id="599839"/>
    <lineage>
        <taxon>Eukaryota</taxon>
        <taxon>Fungi</taxon>
        <taxon>Dikarya</taxon>
        <taxon>Basidiomycota</taxon>
        <taxon>Agaricomycotina</taxon>
        <taxon>Agaricomycetes</taxon>
        <taxon>Polyporales</taxon>
        <taxon>Fibroporiaceae</taxon>
        <taxon>Fibroporia</taxon>
    </lineage>
</organism>
<keyword evidence="4" id="KW-1185">Reference proteome</keyword>
<reference evidence="3 4" key="1">
    <citation type="journal article" date="2012" name="Appl. Environ. Microbiol.">
        <title>Short-read sequencing for genomic analysis of the brown rot fungus Fibroporia radiculosa.</title>
        <authorList>
            <person name="Tang J.D."/>
            <person name="Perkins A.D."/>
            <person name="Sonstegard T.S."/>
            <person name="Schroeder S.G."/>
            <person name="Burgess S.C."/>
            <person name="Diehl S.V."/>
        </authorList>
    </citation>
    <scope>NUCLEOTIDE SEQUENCE [LARGE SCALE GENOMIC DNA]</scope>
    <source>
        <strain evidence="3 4">TFFH 294</strain>
    </source>
</reference>
<dbReference type="AlphaFoldDB" id="J4H480"/>
<protein>
    <submittedName>
        <fullName evidence="3">Uncharacterized protein</fullName>
    </submittedName>
</protein>
<evidence type="ECO:0000256" key="1">
    <source>
        <dbReference type="SAM" id="MobiDB-lite"/>
    </source>
</evidence>
<gene>
    <name evidence="3" type="ORF">FIBRA_06710</name>
</gene>
<feature type="region of interest" description="Disordered" evidence="1">
    <location>
        <begin position="330"/>
        <end position="349"/>
    </location>
</feature>
<name>J4H480_9APHY</name>
<dbReference type="GeneID" id="24099440"/>
<evidence type="ECO:0000313" key="3">
    <source>
        <dbReference type="EMBL" id="CCM04529.1"/>
    </source>
</evidence>
<feature type="compositionally biased region" description="Polar residues" evidence="1">
    <location>
        <begin position="338"/>
        <end position="349"/>
    </location>
</feature>
<dbReference type="HOGENOM" id="CLU_794613_0_0_1"/>